<dbReference type="VEuPathDB" id="FungiDB:MAN_02645"/>
<accession>A0A0B4FWT2</accession>
<evidence type="ECO:0000313" key="2">
    <source>
        <dbReference type="Proteomes" id="UP000031186"/>
    </source>
</evidence>
<keyword evidence="2" id="KW-1185">Reference proteome</keyword>
<proteinExistence type="predicted"/>
<sequence length="160" mass="17641">MSNLSPSSSSSLLITLTTSVSEVVTNHNFQFKPQFIASRKAGPASAHPRQANISDPETIKLEYLLSYPEYLNKPELHLDVIRRRYDQPRLESHMFVHLLGSLIAGAQAAAPGLPSAPKATPASFVRMYILCESNAATLMSIAMMLNQILRISNPHDLLLE</sequence>
<evidence type="ECO:0000313" key="1">
    <source>
        <dbReference type="EMBL" id="KID70131.1"/>
    </source>
</evidence>
<dbReference type="AlphaFoldDB" id="A0A0B4FWT2"/>
<comment type="caution">
    <text evidence="1">The sequence shown here is derived from an EMBL/GenBank/DDBJ whole genome shotgun (WGS) entry which is preliminary data.</text>
</comment>
<gene>
    <name evidence="1" type="ORF">MAN_02645</name>
</gene>
<protein>
    <submittedName>
        <fullName evidence="1">Uncharacterized protein</fullName>
    </submittedName>
</protein>
<organism evidence="1 2">
    <name type="scientific">Metarhizium anisopliae (strain ARSEF 549)</name>
    <dbReference type="NCBI Taxonomy" id="3151832"/>
    <lineage>
        <taxon>Eukaryota</taxon>
        <taxon>Fungi</taxon>
        <taxon>Dikarya</taxon>
        <taxon>Ascomycota</taxon>
        <taxon>Pezizomycotina</taxon>
        <taxon>Sordariomycetes</taxon>
        <taxon>Hypocreomycetidae</taxon>
        <taxon>Hypocreales</taxon>
        <taxon>Clavicipitaceae</taxon>
        <taxon>Metarhizium</taxon>
    </lineage>
</organism>
<dbReference type="HOGENOM" id="CLU_1787258_0_0_1"/>
<name>A0A0B4FWT2_METAF</name>
<dbReference type="OrthoDB" id="4953097at2759"/>
<feature type="non-terminal residue" evidence="1">
    <location>
        <position position="1"/>
    </location>
</feature>
<dbReference type="Proteomes" id="UP000031186">
    <property type="component" value="Unassembled WGS sequence"/>
</dbReference>
<dbReference type="EMBL" id="AZNF01000002">
    <property type="protein sequence ID" value="KID70131.1"/>
    <property type="molecule type" value="Genomic_DNA"/>
</dbReference>
<reference evidence="1 2" key="1">
    <citation type="journal article" date="2014" name="Proc. Natl. Acad. Sci. U.S.A.">
        <title>Trajectory and genomic determinants of fungal-pathogen speciation and host adaptation.</title>
        <authorList>
            <person name="Hu X."/>
            <person name="Xiao G."/>
            <person name="Zheng P."/>
            <person name="Shang Y."/>
            <person name="Su Y."/>
            <person name="Zhang X."/>
            <person name="Liu X."/>
            <person name="Zhan S."/>
            <person name="St Leger R.J."/>
            <person name="Wang C."/>
        </authorList>
    </citation>
    <scope>NUCLEOTIDE SEQUENCE [LARGE SCALE GENOMIC DNA]</scope>
    <source>
        <strain evidence="1 2">ARSEF 549</strain>
    </source>
</reference>